<accession>A0A087UQS7</accession>
<proteinExistence type="predicted"/>
<organism evidence="1 2">
    <name type="scientific">Stegodyphus mimosarum</name>
    <name type="common">African social velvet spider</name>
    <dbReference type="NCBI Taxonomy" id="407821"/>
    <lineage>
        <taxon>Eukaryota</taxon>
        <taxon>Metazoa</taxon>
        <taxon>Ecdysozoa</taxon>
        <taxon>Arthropoda</taxon>
        <taxon>Chelicerata</taxon>
        <taxon>Arachnida</taxon>
        <taxon>Araneae</taxon>
        <taxon>Araneomorphae</taxon>
        <taxon>Entelegynae</taxon>
        <taxon>Eresoidea</taxon>
        <taxon>Eresidae</taxon>
        <taxon>Stegodyphus</taxon>
    </lineage>
</organism>
<dbReference type="Proteomes" id="UP000054359">
    <property type="component" value="Unassembled WGS sequence"/>
</dbReference>
<feature type="non-terminal residue" evidence="1">
    <location>
        <position position="56"/>
    </location>
</feature>
<sequence>MEVKSWKMSEYTSSSYRLIQKLKKDLKIFRNIYSISCYQTFLECFIFDIYFQDMQQ</sequence>
<protein>
    <submittedName>
        <fullName evidence="1">Uncharacterized protein</fullName>
    </submittedName>
</protein>
<evidence type="ECO:0000313" key="2">
    <source>
        <dbReference type="Proteomes" id="UP000054359"/>
    </source>
</evidence>
<keyword evidence="2" id="KW-1185">Reference proteome</keyword>
<reference evidence="1 2" key="1">
    <citation type="submission" date="2013-11" db="EMBL/GenBank/DDBJ databases">
        <title>Genome sequencing of Stegodyphus mimosarum.</title>
        <authorList>
            <person name="Bechsgaard J."/>
        </authorList>
    </citation>
    <scope>NUCLEOTIDE SEQUENCE [LARGE SCALE GENOMIC DNA]</scope>
</reference>
<dbReference type="EMBL" id="KK121090">
    <property type="protein sequence ID" value="KFM79716.1"/>
    <property type="molecule type" value="Genomic_DNA"/>
</dbReference>
<gene>
    <name evidence="1" type="ORF">X975_21924</name>
</gene>
<evidence type="ECO:0000313" key="1">
    <source>
        <dbReference type="EMBL" id="KFM79716.1"/>
    </source>
</evidence>
<name>A0A087UQS7_STEMI</name>
<dbReference type="AlphaFoldDB" id="A0A087UQS7"/>